<dbReference type="GO" id="GO:0030127">
    <property type="term" value="C:COPII vesicle coat"/>
    <property type="evidence" value="ECO:0007669"/>
    <property type="project" value="TreeGrafter"/>
</dbReference>
<dbReference type="AlphaFoldDB" id="A0A2S2NM65"/>
<gene>
    <name evidence="5" type="primary">sec31a_0</name>
    <name evidence="5" type="ORF">g.160874</name>
</gene>
<sequence length="656" mass="72878">MTAILTHTNGSNFISSFEKLGNRLAASDDQSLSKYAQLCYICSGNVEALIDNKKDIKTIEKLQECVEMAMMLHQSKLSSKSHLEVGQKLSGLLVTYSETLISQGDLEGALTYLEFTNKDYNIELKNQLYKALGKNQTAEYSNNVSQKTFNIGTQDLRKYSTSSATGTVTPEPPFPSYPNKFIQDSEIHQNHRQFPSSYPSNIQSQPTYNILNQPTPIYNNHLNSTPEYGNSYINQTSTQKTVPPTPPPDSSSRCMTPSSIKPGKPKYVVDPSVKGNNVYGSYNNGLGTPSMTNPLGQQSGFNAQMGQPQTLNPPFIQQSGFNSPMGQPIPHTLNHPFGQQSNFNQPVGQSNTLNQPLGQQSGFNPPMGQSNFINQPLRHASNFNEQLNQPTQPNIYNPASTQISNFNQSKSFGQLPNMNQQPTFQPIQSHLNNFSQAIPPSPNFNQSSSTYNQRTPSVEPLPMNYMKKSTPGWNDPPMLSTSAPIQKPPTPVSSIPITHPLYTNNPPPIEEIGTYIPLRSNNEEQYLNNDITQGVEALTKQPIPQEHAKIQVVLEGLQSKLLEAAPTAQTRKKVLDISKKLELLYDSLRENSLSAYLIQCLHSMIDLVLKRDYNGAFNIHTQLVSGPEFSKISTFMPSLKALFQMTYQYNVSLEGL</sequence>
<keyword evidence="1" id="KW-0813">Transport</keyword>
<keyword evidence="2" id="KW-0853">WD repeat</keyword>
<dbReference type="PANTHER" id="PTHR13923:SF11">
    <property type="entry name" value="SECRETORY 31, ISOFORM D"/>
    <property type="match status" value="1"/>
</dbReference>
<dbReference type="GO" id="GO:0070971">
    <property type="term" value="C:endoplasmic reticulum exit site"/>
    <property type="evidence" value="ECO:0007669"/>
    <property type="project" value="TreeGrafter"/>
</dbReference>
<evidence type="ECO:0000256" key="2">
    <source>
        <dbReference type="ARBA" id="ARBA00022574"/>
    </source>
</evidence>
<feature type="region of interest" description="Disordered" evidence="4">
    <location>
        <begin position="338"/>
        <end position="370"/>
    </location>
</feature>
<dbReference type="PANTHER" id="PTHR13923">
    <property type="entry name" value="SEC31-RELATED PROTEIN"/>
    <property type="match status" value="1"/>
</dbReference>
<name>A0A2S2NM65_SCHGA</name>
<dbReference type="GO" id="GO:0005198">
    <property type="term" value="F:structural molecule activity"/>
    <property type="evidence" value="ECO:0007669"/>
    <property type="project" value="TreeGrafter"/>
</dbReference>
<evidence type="ECO:0000256" key="1">
    <source>
        <dbReference type="ARBA" id="ARBA00022448"/>
    </source>
</evidence>
<dbReference type="EMBL" id="GGMR01005654">
    <property type="protein sequence ID" value="MBY18273.1"/>
    <property type="molecule type" value="Transcribed_RNA"/>
</dbReference>
<accession>A0A2S2NM65</accession>
<evidence type="ECO:0000256" key="3">
    <source>
        <dbReference type="ARBA" id="ARBA00022737"/>
    </source>
</evidence>
<reference evidence="5" key="1">
    <citation type="submission" date="2018-04" db="EMBL/GenBank/DDBJ databases">
        <title>Transcriptome of Schizaphis graminum biotype I.</title>
        <authorList>
            <person name="Scully E.D."/>
            <person name="Geib S.M."/>
            <person name="Palmer N.A."/>
            <person name="Koch K."/>
            <person name="Bradshaw J."/>
            <person name="Heng-Moss T."/>
            <person name="Sarath G."/>
        </authorList>
    </citation>
    <scope>NUCLEOTIDE SEQUENCE</scope>
</reference>
<feature type="region of interest" description="Disordered" evidence="4">
    <location>
        <begin position="234"/>
        <end position="272"/>
    </location>
</feature>
<organism evidence="5">
    <name type="scientific">Schizaphis graminum</name>
    <name type="common">Green bug aphid</name>
    <dbReference type="NCBI Taxonomy" id="13262"/>
    <lineage>
        <taxon>Eukaryota</taxon>
        <taxon>Metazoa</taxon>
        <taxon>Ecdysozoa</taxon>
        <taxon>Arthropoda</taxon>
        <taxon>Hexapoda</taxon>
        <taxon>Insecta</taxon>
        <taxon>Pterygota</taxon>
        <taxon>Neoptera</taxon>
        <taxon>Paraneoptera</taxon>
        <taxon>Hemiptera</taxon>
        <taxon>Sternorrhyncha</taxon>
        <taxon>Aphidomorpha</taxon>
        <taxon>Aphidoidea</taxon>
        <taxon>Aphididae</taxon>
        <taxon>Aphidini</taxon>
        <taxon>Schizaphis</taxon>
    </lineage>
</organism>
<evidence type="ECO:0000256" key="4">
    <source>
        <dbReference type="SAM" id="MobiDB-lite"/>
    </source>
</evidence>
<keyword evidence="3" id="KW-0677">Repeat</keyword>
<dbReference type="Gene3D" id="1.20.940.10">
    <property type="entry name" value="Functional domain of the splicing factor Prp18"/>
    <property type="match status" value="1"/>
</dbReference>
<dbReference type="Gene3D" id="1.25.40.1030">
    <property type="match status" value="1"/>
</dbReference>
<dbReference type="GO" id="GO:0007029">
    <property type="term" value="P:endoplasmic reticulum organization"/>
    <property type="evidence" value="ECO:0007669"/>
    <property type="project" value="TreeGrafter"/>
</dbReference>
<dbReference type="GO" id="GO:0090110">
    <property type="term" value="P:COPII-coated vesicle cargo loading"/>
    <property type="evidence" value="ECO:0007669"/>
    <property type="project" value="TreeGrafter"/>
</dbReference>
<evidence type="ECO:0000313" key="5">
    <source>
        <dbReference type="EMBL" id="MBY18273.1"/>
    </source>
</evidence>
<proteinExistence type="predicted"/>
<protein>
    <submittedName>
        <fullName evidence="5">Protein transport protein Sec31A</fullName>
    </submittedName>
</protein>
<dbReference type="InterPro" id="IPR040251">
    <property type="entry name" value="SEC31-like"/>
</dbReference>